<dbReference type="PANTHER" id="PTHR13314">
    <property type="entry name" value="CALCIUM CHANNEL FLOWER HOMOLOG"/>
    <property type="match status" value="1"/>
</dbReference>
<feature type="non-terminal residue" evidence="7">
    <location>
        <position position="1"/>
    </location>
</feature>
<gene>
    <name evidence="7" type="ORF">K493DRAFT_337269</name>
</gene>
<dbReference type="Proteomes" id="UP000193498">
    <property type="component" value="Unassembled WGS sequence"/>
</dbReference>
<dbReference type="Pfam" id="PF10233">
    <property type="entry name" value="Cg6151-P"/>
    <property type="match status" value="1"/>
</dbReference>
<comment type="caution">
    <text evidence="7">The sequence shown here is derived from an EMBL/GenBank/DDBJ whole genome shotgun (WGS) entry which is preliminary data.</text>
</comment>
<evidence type="ECO:0000256" key="5">
    <source>
        <dbReference type="ARBA" id="ARBA00023136"/>
    </source>
</evidence>
<sequence length="142" mass="15391">MGFADEIKSGSFSIYGQWSAIIAAICLIIFGIISFTHVVVFAILGFIFAACILIVEIPFCGMIIPKSSAVLDRLSSNMMRAILYLVFAIVIWVSIAQKFTTLFLGALFLTFSVLFYGIAHLRGQERSASVLTGGSGVHAYPV</sequence>
<evidence type="ECO:0000256" key="4">
    <source>
        <dbReference type="ARBA" id="ARBA00022989"/>
    </source>
</evidence>
<evidence type="ECO:0000256" key="1">
    <source>
        <dbReference type="ARBA" id="ARBA00004127"/>
    </source>
</evidence>
<feature type="transmembrane region" description="Helical" evidence="6">
    <location>
        <begin position="39"/>
        <end position="65"/>
    </location>
</feature>
<feature type="transmembrane region" description="Helical" evidence="6">
    <location>
        <begin position="77"/>
        <end position="95"/>
    </location>
</feature>
<name>A0A1Y1YDC9_9FUNG</name>
<dbReference type="AlphaFoldDB" id="A0A1Y1YDC9"/>
<keyword evidence="4 6" id="KW-1133">Transmembrane helix</keyword>
<dbReference type="SMART" id="SM01077">
    <property type="entry name" value="Cg6151-P"/>
    <property type="match status" value="1"/>
</dbReference>
<feature type="transmembrane region" description="Helical" evidence="6">
    <location>
        <begin position="12"/>
        <end position="33"/>
    </location>
</feature>
<evidence type="ECO:0000256" key="3">
    <source>
        <dbReference type="ARBA" id="ARBA00022692"/>
    </source>
</evidence>
<dbReference type="GO" id="GO:0016192">
    <property type="term" value="P:vesicle-mediated transport"/>
    <property type="evidence" value="ECO:0007669"/>
    <property type="project" value="TreeGrafter"/>
</dbReference>
<dbReference type="InterPro" id="IPR019365">
    <property type="entry name" value="TVP18/Ca-channel_flower"/>
</dbReference>
<accession>A0A1Y1YDC9</accession>
<dbReference type="EMBL" id="MCFE01000171">
    <property type="protein sequence ID" value="ORX95634.1"/>
    <property type="molecule type" value="Genomic_DNA"/>
</dbReference>
<feature type="transmembrane region" description="Helical" evidence="6">
    <location>
        <begin position="101"/>
        <end position="119"/>
    </location>
</feature>
<evidence type="ECO:0000313" key="8">
    <source>
        <dbReference type="Proteomes" id="UP000193498"/>
    </source>
</evidence>
<dbReference type="InParanoid" id="A0A1Y1YDC9"/>
<reference evidence="7 8" key="1">
    <citation type="submission" date="2016-07" db="EMBL/GenBank/DDBJ databases">
        <title>Pervasive Adenine N6-methylation of Active Genes in Fungi.</title>
        <authorList>
            <consortium name="DOE Joint Genome Institute"/>
            <person name="Mondo S.J."/>
            <person name="Dannebaum R.O."/>
            <person name="Kuo R.C."/>
            <person name="Labutti K."/>
            <person name="Haridas S."/>
            <person name="Kuo A."/>
            <person name="Salamov A."/>
            <person name="Ahrendt S.R."/>
            <person name="Lipzen A."/>
            <person name="Sullivan W."/>
            <person name="Andreopoulos W.B."/>
            <person name="Clum A."/>
            <person name="Lindquist E."/>
            <person name="Daum C."/>
            <person name="Ramamoorthy G.K."/>
            <person name="Gryganskyi A."/>
            <person name="Culley D."/>
            <person name="Magnuson J.K."/>
            <person name="James T.Y."/>
            <person name="O'Malley M.A."/>
            <person name="Stajich J.E."/>
            <person name="Spatafora J.W."/>
            <person name="Visel A."/>
            <person name="Grigoriev I.V."/>
        </authorList>
    </citation>
    <scope>NUCLEOTIDE SEQUENCE [LARGE SCALE GENOMIC DNA]</scope>
    <source>
        <strain evidence="7 8">CBS 931.73</strain>
    </source>
</reference>
<dbReference type="PANTHER" id="PTHR13314:SF2">
    <property type="entry name" value="CALCIUM CHANNEL FLOWER HOMOLOG"/>
    <property type="match status" value="1"/>
</dbReference>
<comment type="subcellular location">
    <subcellularLocation>
        <location evidence="1">Endomembrane system</location>
        <topology evidence="1">Multi-pass membrane protein</topology>
    </subcellularLocation>
</comment>
<evidence type="ECO:0000256" key="2">
    <source>
        <dbReference type="ARBA" id="ARBA00005738"/>
    </source>
</evidence>
<keyword evidence="3 6" id="KW-0812">Transmembrane</keyword>
<dbReference type="GO" id="GO:0016020">
    <property type="term" value="C:membrane"/>
    <property type="evidence" value="ECO:0007669"/>
    <property type="project" value="InterPro"/>
</dbReference>
<proteinExistence type="inferred from homology"/>
<keyword evidence="5 6" id="KW-0472">Membrane</keyword>
<evidence type="ECO:0000313" key="7">
    <source>
        <dbReference type="EMBL" id="ORX95634.1"/>
    </source>
</evidence>
<dbReference type="GO" id="GO:0012505">
    <property type="term" value="C:endomembrane system"/>
    <property type="evidence" value="ECO:0007669"/>
    <property type="project" value="UniProtKB-SubCell"/>
</dbReference>
<protein>
    <submittedName>
        <fullName evidence="7">Golgi apparatus membrane protein TVP18</fullName>
    </submittedName>
</protein>
<dbReference type="FunCoup" id="A0A1Y1YDC9">
    <property type="interactions" value="67"/>
</dbReference>
<keyword evidence="8" id="KW-1185">Reference proteome</keyword>
<dbReference type="STRING" id="1314790.A0A1Y1YDC9"/>
<evidence type="ECO:0000256" key="6">
    <source>
        <dbReference type="SAM" id="Phobius"/>
    </source>
</evidence>
<organism evidence="7 8">
    <name type="scientific">Basidiobolus meristosporus CBS 931.73</name>
    <dbReference type="NCBI Taxonomy" id="1314790"/>
    <lineage>
        <taxon>Eukaryota</taxon>
        <taxon>Fungi</taxon>
        <taxon>Fungi incertae sedis</taxon>
        <taxon>Zoopagomycota</taxon>
        <taxon>Entomophthoromycotina</taxon>
        <taxon>Basidiobolomycetes</taxon>
        <taxon>Basidiobolales</taxon>
        <taxon>Basidiobolaceae</taxon>
        <taxon>Basidiobolus</taxon>
    </lineage>
</organism>
<comment type="similarity">
    <text evidence="2">Belongs to the TVP18 family.</text>
</comment>
<dbReference type="OrthoDB" id="5591789at2759"/>